<evidence type="ECO:0000313" key="2">
    <source>
        <dbReference type="EMBL" id="CAB5218585.1"/>
    </source>
</evidence>
<evidence type="ECO:0000256" key="1">
    <source>
        <dbReference type="SAM" id="Phobius"/>
    </source>
</evidence>
<accession>A0A6J7WPF5</accession>
<evidence type="ECO:0008006" key="3">
    <source>
        <dbReference type="Google" id="ProtNLM"/>
    </source>
</evidence>
<proteinExistence type="predicted"/>
<gene>
    <name evidence="2" type="ORF">UFOVP217_38</name>
</gene>
<dbReference type="EMBL" id="LR798259">
    <property type="protein sequence ID" value="CAB5218585.1"/>
    <property type="molecule type" value="Genomic_DNA"/>
</dbReference>
<keyword evidence="1" id="KW-0812">Transmembrane</keyword>
<sequence>MSYLRIITMILIVISMFGCYTQKKANKSLNKAYLNYPQAVADFTRQKYPCIPVNNTDTVIKYDTLYDFIELIDTIKVNIPGQDKYISKIVTKTIPKIKQVIKYITVTKVVKDSAELSYRDIQITKLSAKNEDQVKKIEKKSNWINWLLIILAISLILNIILIRK</sequence>
<protein>
    <recommendedName>
        <fullName evidence="3">Lipoprotein</fullName>
    </recommendedName>
</protein>
<organism evidence="2">
    <name type="scientific">uncultured Caudovirales phage</name>
    <dbReference type="NCBI Taxonomy" id="2100421"/>
    <lineage>
        <taxon>Viruses</taxon>
        <taxon>Duplodnaviria</taxon>
        <taxon>Heunggongvirae</taxon>
        <taxon>Uroviricota</taxon>
        <taxon>Caudoviricetes</taxon>
        <taxon>Peduoviridae</taxon>
        <taxon>Maltschvirus</taxon>
        <taxon>Maltschvirus maltsch</taxon>
    </lineage>
</organism>
<feature type="transmembrane region" description="Helical" evidence="1">
    <location>
        <begin position="143"/>
        <end position="162"/>
    </location>
</feature>
<name>A0A6J7WPF5_9CAUD</name>
<keyword evidence="1" id="KW-0472">Membrane</keyword>
<feature type="transmembrane region" description="Helical" evidence="1">
    <location>
        <begin position="6"/>
        <end position="22"/>
    </location>
</feature>
<reference evidence="2" key="1">
    <citation type="submission" date="2020-05" db="EMBL/GenBank/DDBJ databases">
        <authorList>
            <person name="Chiriac C."/>
            <person name="Salcher M."/>
            <person name="Ghai R."/>
            <person name="Kavagutti S V."/>
        </authorList>
    </citation>
    <scope>NUCLEOTIDE SEQUENCE</scope>
</reference>
<keyword evidence="1" id="KW-1133">Transmembrane helix</keyword>
<dbReference type="PROSITE" id="PS51257">
    <property type="entry name" value="PROKAR_LIPOPROTEIN"/>
    <property type="match status" value="1"/>
</dbReference>